<dbReference type="EMBL" id="AJIL01000469">
    <property type="protein sequence ID" value="KNE89165.1"/>
    <property type="molecule type" value="Genomic_DNA"/>
</dbReference>
<evidence type="ECO:0000313" key="2">
    <source>
        <dbReference type="EMBL" id="KNE89165.1"/>
    </source>
</evidence>
<sequence>MSTSTRRPPASHTAESVFQQRDNDPPRGHSAKGSTESKHRFYQHQSHWDDFDDSPSLHSSSQIPSQAVALVEDGLGCIVDTSNSKCPLEKYWTLALGQELLAISHRGAALFPHPQSPTAVIQHNIGAFPTL</sequence>
<evidence type="ECO:0000313" key="3">
    <source>
        <dbReference type="Proteomes" id="UP000054564"/>
    </source>
</evidence>
<comment type="caution">
    <text evidence="2">The sequence shown here is derived from an EMBL/GenBank/DDBJ whole genome shotgun (WGS) entry which is preliminary data.</text>
</comment>
<proteinExistence type="predicted"/>
<accession>A0A0L0UQB3</accession>
<name>A0A0L0UQB3_9BASI</name>
<gene>
    <name evidence="2" type="ORF">PSTG_17376</name>
</gene>
<keyword evidence="3" id="KW-1185">Reference proteome</keyword>
<protein>
    <submittedName>
        <fullName evidence="2">Uncharacterized protein</fullName>
    </submittedName>
</protein>
<feature type="region of interest" description="Disordered" evidence="1">
    <location>
        <begin position="1"/>
        <end position="62"/>
    </location>
</feature>
<dbReference type="Proteomes" id="UP000054564">
    <property type="component" value="Unassembled WGS sequence"/>
</dbReference>
<evidence type="ECO:0000256" key="1">
    <source>
        <dbReference type="SAM" id="MobiDB-lite"/>
    </source>
</evidence>
<organism evidence="2 3">
    <name type="scientific">Puccinia striiformis f. sp. tritici PST-78</name>
    <dbReference type="NCBI Taxonomy" id="1165861"/>
    <lineage>
        <taxon>Eukaryota</taxon>
        <taxon>Fungi</taxon>
        <taxon>Dikarya</taxon>
        <taxon>Basidiomycota</taxon>
        <taxon>Pucciniomycotina</taxon>
        <taxon>Pucciniomycetes</taxon>
        <taxon>Pucciniales</taxon>
        <taxon>Pucciniaceae</taxon>
        <taxon>Puccinia</taxon>
    </lineage>
</organism>
<reference evidence="3" key="1">
    <citation type="submission" date="2014-03" db="EMBL/GenBank/DDBJ databases">
        <title>The Genome Sequence of Puccinia striiformis f. sp. tritici PST-78.</title>
        <authorList>
            <consortium name="The Broad Institute Genome Sequencing Platform"/>
            <person name="Cuomo C."/>
            <person name="Hulbert S."/>
            <person name="Chen X."/>
            <person name="Walker B."/>
            <person name="Young S.K."/>
            <person name="Zeng Q."/>
            <person name="Gargeya S."/>
            <person name="Fitzgerald M."/>
            <person name="Haas B."/>
            <person name="Abouelleil A."/>
            <person name="Alvarado L."/>
            <person name="Arachchi H.M."/>
            <person name="Berlin A.M."/>
            <person name="Chapman S.B."/>
            <person name="Goldberg J."/>
            <person name="Griggs A."/>
            <person name="Gujja S."/>
            <person name="Hansen M."/>
            <person name="Howarth C."/>
            <person name="Imamovic A."/>
            <person name="Larimer J."/>
            <person name="McCowan C."/>
            <person name="Montmayeur A."/>
            <person name="Murphy C."/>
            <person name="Neiman D."/>
            <person name="Pearson M."/>
            <person name="Priest M."/>
            <person name="Roberts A."/>
            <person name="Saif S."/>
            <person name="Shea T."/>
            <person name="Sisk P."/>
            <person name="Sykes S."/>
            <person name="Wortman J."/>
            <person name="Nusbaum C."/>
            <person name="Birren B."/>
        </authorList>
    </citation>
    <scope>NUCLEOTIDE SEQUENCE [LARGE SCALE GENOMIC DNA]</scope>
    <source>
        <strain evidence="3">race PST-78</strain>
    </source>
</reference>
<dbReference type="STRING" id="1165861.A0A0L0UQB3"/>
<dbReference type="AlphaFoldDB" id="A0A0L0UQB3"/>